<organism evidence="2 3">
    <name type="scientific">Ladona fulva</name>
    <name type="common">Scarce chaser dragonfly</name>
    <name type="synonym">Libellula fulva</name>
    <dbReference type="NCBI Taxonomy" id="123851"/>
    <lineage>
        <taxon>Eukaryota</taxon>
        <taxon>Metazoa</taxon>
        <taxon>Ecdysozoa</taxon>
        <taxon>Arthropoda</taxon>
        <taxon>Hexapoda</taxon>
        <taxon>Insecta</taxon>
        <taxon>Pterygota</taxon>
        <taxon>Palaeoptera</taxon>
        <taxon>Odonata</taxon>
        <taxon>Epiprocta</taxon>
        <taxon>Anisoptera</taxon>
        <taxon>Libelluloidea</taxon>
        <taxon>Libellulidae</taxon>
        <taxon>Ladona</taxon>
    </lineage>
</organism>
<sequence length="91" mass="10707">MKKVEIRAVINEHNSETEQEMSSNDESEEEEASGSVYFLSRDKKTQWKKDHPPKNTRTRKWNVILQRPGVVSFARSAQTPLRYFHYSLILP</sequence>
<dbReference type="EMBL" id="KZ308747">
    <property type="protein sequence ID" value="KAG8233822.1"/>
    <property type="molecule type" value="Genomic_DNA"/>
</dbReference>
<feature type="region of interest" description="Disordered" evidence="1">
    <location>
        <begin position="1"/>
        <end position="56"/>
    </location>
</feature>
<reference evidence="2" key="2">
    <citation type="submission" date="2017-10" db="EMBL/GenBank/DDBJ databases">
        <title>Ladona fulva Genome sequencing and assembly.</title>
        <authorList>
            <person name="Murali S."/>
            <person name="Richards S."/>
            <person name="Bandaranaike D."/>
            <person name="Bellair M."/>
            <person name="Blankenburg K."/>
            <person name="Chao H."/>
            <person name="Dinh H."/>
            <person name="Doddapaneni H."/>
            <person name="Dugan-Rocha S."/>
            <person name="Elkadiri S."/>
            <person name="Gnanaolivu R."/>
            <person name="Hernandez B."/>
            <person name="Skinner E."/>
            <person name="Javaid M."/>
            <person name="Lee S."/>
            <person name="Li M."/>
            <person name="Ming W."/>
            <person name="Munidasa M."/>
            <person name="Muniz J."/>
            <person name="Nguyen L."/>
            <person name="Hughes D."/>
            <person name="Osuji N."/>
            <person name="Pu L.-L."/>
            <person name="Puazo M."/>
            <person name="Qu C."/>
            <person name="Quiroz J."/>
            <person name="Raj R."/>
            <person name="Weissenberger G."/>
            <person name="Xin Y."/>
            <person name="Zou X."/>
            <person name="Han Y."/>
            <person name="Worley K."/>
            <person name="Muzny D."/>
            <person name="Gibbs R."/>
        </authorList>
    </citation>
    <scope>NUCLEOTIDE SEQUENCE</scope>
    <source>
        <strain evidence="2">Sampled in the wild</strain>
    </source>
</reference>
<keyword evidence="3" id="KW-1185">Reference proteome</keyword>
<evidence type="ECO:0000313" key="2">
    <source>
        <dbReference type="EMBL" id="KAG8233822.1"/>
    </source>
</evidence>
<reference evidence="2" key="1">
    <citation type="submission" date="2013-04" db="EMBL/GenBank/DDBJ databases">
        <authorList>
            <person name="Qu J."/>
            <person name="Murali S.C."/>
            <person name="Bandaranaike D."/>
            <person name="Bellair M."/>
            <person name="Blankenburg K."/>
            <person name="Chao H."/>
            <person name="Dinh H."/>
            <person name="Doddapaneni H."/>
            <person name="Downs B."/>
            <person name="Dugan-Rocha S."/>
            <person name="Elkadiri S."/>
            <person name="Gnanaolivu R.D."/>
            <person name="Hernandez B."/>
            <person name="Javaid M."/>
            <person name="Jayaseelan J.C."/>
            <person name="Lee S."/>
            <person name="Li M."/>
            <person name="Ming W."/>
            <person name="Munidasa M."/>
            <person name="Muniz J."/>
            <person name="Nguyen L."/>
            <person name="Ongeri F."/>
            <person name="Osuji N."/>
            <person name="Pu L.-L."/>
            <person name="Puazo M."/>
            <person name="Qu C."/>
            <person name="Quiroz J."/>
            <person name="Raj R."/>
            <person name="Weissenberger G."/>
            <person name="Xin Y."/>
            <person name="Zou X."/>
            <person name="Han Y."/>
            <person name="Richards S."/>
            <person name="Worley K."/>
            <person name="Muzny D."/>
            <person name="Gibbs R."/>
        </authorList>
    </citation>
    <scope>NUCLEOTIDE SEQUENCE</scope>
    <source>
        <strain evidence="2">Sampled in the wild</strain>
    </source>
</reference>
<evidence type="ECO:0000313" key="3">
    <source>
        <dbReference type="Proteomes" id="UP000792457"/>
    </source>
</evidence>
<protein>
    <submittedName>
        <fullName evidence="2">Uncharacterized protein</fullName>
    </submittedName>
</protein>
<accession>A0A8K0KF33</accession>
<comment type="caution">
    <text evidence="2">The sequence shown here is derived from an EMBL/GenBank/DDBJ whole genome shotgun (WGS) entry which is preliminary data.</text>
</comment>
<proteinExistence type="predicted"/>
<gene>
    <name evidence="2" type="ORF">J437_LFUL008044</name>
</gene>
<evidence type="ECO:0000256" key="1">
    <source>
        <dbReference type="SAM" id="MobiDB-lite"/>
    </source>
</evidence>
<feature type="compositionally biased region" description="Acidic residues" evidence="1">
    <location>
        <begin position="17"/>
        <end position="32"/>
    </location>
</feature>
<name>A0A8K0KF33_LADFU</name>
<dbReference type="AlphaFoldDB" id="A0A8K0KF33"/>
<feature type="compositionally biased region" description="Basic and acidic residues" evidence="1">
    <location>
        <begin position="40"/>
        <end position="53"/>
    </location>
</feature>
<dbReference type="Proteomes" id="UP000792457">
    <property type="component" value="Unassembled WGS sequence"/>
</dbReference>